<dbReference type="EMBL" id="LATL02000147">
    <property type="protein sequence ID" value="KKD38979.2"/>
    <property type="molecule type" value="Genomic_DNA"/>
</dbReference>
<comment type="caution">
    <text evidence="1">The sequence shown here is derived from an EMBL/GenBank/DDBJ whole genome shotgun (WGS) entry which is preliminary data.</text>
</comment>
<protein>
    <submittedName>
        <fullName evidence="1">Uncharacterized protein</fullName>
    </submittedName>
</protein>
<dbReference type="Proteomes" id="UP000033607">
    <property type="component" value="Unassembled WGS sequence"/>
</dbReference>
<accession>A0A0F5YEY2</accession>
<accession>A0A0F5YJ71</accession>
<dbReference type="OrthoDB" id="9823968at2"/>
<proteinExistence type="predicted"/>
<evidence type="ECO:0000313" key="2">
    <source>
        <dbReference type="EMBL" id="KKD38979.2"/>
    </source>
</evidence>
<evidence type="ECO:0000313" key="3">
    <source>
        <dbReference type="Proteomes" id="UP000033607"/>
    </source>
</evidence>
<reference evidence="1 3" key="1">
    <citation type="submission" date="2015-06" db="EMBL/GenBank/DDBJ databases">
        <title>Draft genome assembly of filamentous brackish cyanobacterium Limnoraphis robusta strain CS-951.</title>
        <authorList>
            <person name="Willis A."/>
            <person name="Parks M."/>
            <person name="Burford M.A."/>
        </authorList>
    </citation>
    <scope>NUCLEOTIDE SEQUENCE [LARGE SCALE GENOMIC DNA]</scope>
    <source>
        <strain evidence="1 3">CS-951</strain>
    </source>
</reference>
<dbReference type="EMBL" id="LATL02000224">
    <property type="protein sequence ID" value="KKD37469.2"/>
    <property type="molecule type" value="Genomic_DNA"/>
</dbReference>
<sequence length="166" mass="18481">MYSISEISQLTGLSEGHLSRRGGKSPLSRVKETVTWTEIFNVNEDTGEEMLTEEGYGYLLDYLSCCGKDGTMTYEEWQRSISLENDQPVALVPVEPYQPELSPVPDAHQAINNLKSQLLIMADEVGVQNKQFGAELAHRMFTPLAESFTVTSEEILKRSFGGNQSA</sequence>
<organism evidence="1 3">
    <name type="scientific">Limnoraphis robusta CS-951</name>
    <dbReference type="NCBI Taxonomy" id="1637645"/>
    <lineage>
        <taxon>Bacteria</taxon>
        <taxon>Bacillati</taxon>
        <taxon>Cyanobacteriota</taxon>
        <taxon>Cyanophyceae</taxon>
        <taxon>Oscillatoriophycideae</taxon>
        <taxon>Oscillatoriales</taxon>
        <taxon>Sirenicapillariaceae</taxon>
        <taxon>Limnoraphis</taxon>
    </lineage>
</organism>
<evidence type="ECO:0000313" key="1">
    <source>
        <dbReference type="EMBL" id="KKD37469.2"/>
    </source>
</evidence>
<dbReference type="AlphaFoldDB" id="A0A0F5YEY2"/>
<gene>
    <name evidence="2" type="ORF">WN50_05955</name>
    <name evidence="1" type="ORF">WN50_14170</name>
</gene>
<name>A0A0F5YEY2_9CYAN</name>
<dbReference type="RefSeq" id="WP_049559372.1">
    <property type="nucleotide sequence ID" value="NZ_LATL02000147.1"/>
</dbReference>